<feature type="transmembrane region" description="Helical" evidence="1">
    <location>
        <begin position="6"/>
        <end position="25"/>
    </location>
</feature>
<dbReference type="EMBL" id="DTBH01000012">
    <property type="protein sequence ID" value="HGQ76412.1"/>
    <property type="molecule type" value="Genomic_DNA"/>
</dbReference>
<keyword evidence="1" id="KW-0812">Transmembrane</keyword>
<gene>
    <name evidence="4" type="ORF">ENT72_00675</name>
    <name evidence="3" type="ORF">ENU12_00465</name>
    <name evidence="2" type="ORF">JM64_05695</name>
</gene>
<dbReference type="EMBL" id="CP011393">
    <property type="protein sequence ID" value="ANE41508.1"/>
    <property type="molecule type" value="Genomic_DNA"/>
</dbReference>
<dbReference type="PATRIC" id="fig|93466.3.peg.1210"/>
<protein>
    <submittedName>
        <fullName evidence="2">Uncharacterized protein</fullName>
    </submittedName>
</protein>
<evidence type="ECO:0000256" key="1">
    <source>
        <dbReference type="SAM" id="Phobius"/>
    </source>
</evidence>
<keyword evidence="1" id="KW-0472">Membrane</keyword>
<dbReference type="AlphaFoldDB" id="A0A172T3B1"/>
<organism evidence="2 5">
    <name type="scientific">Fervidobacterium pennivorans</name>
    <dbReference type="NCBI Taxonomy" id="93466"/>
    <lineage>
        <taxon>Bacteria</taxon>
        <taxon>Thermotogati</taxon>
        <taxon>Thermotogota</taxon>
        <taxon>Thermotogae</taxon>
        <taxon>Thermotogales</taxon>
        <taxon>Fervidobacteriaceae</taxon>
        <taxon>Fervidobacterium</taxon>
    </lineage>
</organism>
<name>A0A172T3B1_FERPE</name>
<dbReference type="OrthoDB" id="46316at2"/>
<proteinExistence type="predicted"/>
<reference evidence="2 5" key="1">
    <citation type="submission" date="2014-08" db="EMBL/GenBank/DDBJ databases">
        <title>Fervidobacterium pennivorans DYC genome.</title>
        <authorList>
            <person name="Wushke S."/>
        </authorList>
    </citation>
    <scope>NUCLEOTIDE SEQUENCE [LARGE SCALE GENOMIC DNA]</scope>
    <source>
        <strain evidence="2 5">DYC</strain>
    </source>
</reference>
<keyword evidence="1" id="KW-1133">Transmembrane helix</keyword>
<dbReference type="EMBL" id="DSZT01000024">
    <property type="protein sequence ID" value="HGU41432.1"/>
    <property type="molecule type" value="Genomic_DNA"/>
</dbReference>
<evidence type="ECO:0000313" key="5">
    <source>
        <dbReference type="Proteomes" id="UP000077096"/>
    </source>
</evidence>
<reference evidence="3" key="2">
    <citation type="journal article" date="2020" name="mSystems">
        <title>Genome- and Community-Level Interaction Insights into Carbon Utilization and Element Cycling Functions of Hydrothermarchaeota in Hydrothermal Sediment.</title>
        <authorList>
            <person name="Zhou Z."/>
            <person name="Liu Y."/>
            <person name="Xu W."/>
            <person name="Pan J."/>
            <person name="Luo Z.H."/>
            <person name="Li M."/>
        </authorList>
    </citation>
    <scope>NUCLEOTIDE SEQUENCE [LARGE SCALE GENOMIC DNA]</scope>
    <source>
        <strain evidence="4">SpSt-604</strain>
        <strain evidence="3">SpSt-640</strain>
    </source>
</reference>
<evidence type="ECO:0000313" key="2">
    <source>
        <dbReference type="EMBL" id="ANE41508.1"/>
    </source>
</evidence>
<evidence type="ECO:0000313" key="4">
    <source>
        <dbReference type="EMBL" id="HGU41432.1"/>
    </source>
</evidence>
<sequence>MNIIELMVVLLILGFVFVAFSTSLMKIANIDLTKEYVETAVYAGLWKSQLYKDYKSNNYCRIVTVDMVEFYKASESCLSGLVVNSFRWVKGGTYSGVAVEPILFKVSGGEK</sequence>
<dbReference type="Proteomes" id="UP000077096">
    <property type="component" value="Chromosome"/>
</dbReference>
<accession>A0A172T3B1</accession>
<evidence type="ECO:0000313" key="3">
    <source>
        <dbReference type="EMBL" id="HGQ76412.1"/>
    </source>
</evidence>
<dbReference type="KEGG" id="fng:JM64_05695"/>